<gene>
    <name evidence="1" type="ORF">BURPS1710A_A2015</name>
</gene>
<proteinExistence type="predicted"/>
<dbReference type="Proteomes" id="UP000001812">
    <property type="component" value="Chromosome II"/>
</dbReference>
<dbReference type="AlphaFoldDB" id="A0A0E1VWF2"/>
<sequence>MRQVRHPFFGNGDDPISFRQIHPSIPHFYTMNSSARASQMKKCALLFKKNKSFVIKYFTDIFRD</sequence>
<organism evidence="1">
    <name type="scientific">Burkholderia pseudomallei 1710a</name>
    <dbReference type="NCBI Taxonomy" id="320371"/>
    <lineage>
        <taxon>Bacteria</taxon>
        <taxon>Pseudomonadati</taxon>
        <taxon>Pseudomonadota</taxon>
        <taxon>Betaproteobacteria</taxon>
        <taxon>Burkholderiales</taxon>
        <taxon>Burkholderiaceae</taxon>
        <taxon>Burkholderia</taxon>
        <taxon>pseudomallei group</taxon>
    </lineage>
</organism>
<reference evidence="1" key="1">
    <citation type="submission" date="2009-05" db="EMBL/GenBank/DDBJ databases">
        <authorList>
            <person name="Harkins D.M."/>
            <person name="DeShazer D."/>
            <person name="Woods D.E."/>
            <person name="Brinkac L.M."/>
            <person name="Brown K.A."/>
            <person name="Hung G.C."/>
            <person name="Tuanyok A."/>
            <person name="Zhang B."/>
            <person name="Nierman W.C."/>
        </authorList>
    </citation>
    <scope>NUCLEOTIDE SEQUENCE [LARGE SCALE GENOMIC DNA]</scope>
    <source>
        <strain evidence="1">1710a</strain>
    </source>
</reference>
<evidence type="ECO:0000313" key="1">
    <source>
        <dbReference type="EMBL" id="EET05260.1"/>
    </source>
</evidence>
<dbReference type="HOGENOM" id="CLU_198095_0_0_4"/>
<accession>A0A0E1VWF2</accession>
<protein>
    <submittedName>
        <fullName evidence="1">Uncharacterized protein</fullName>
    </submittedName>
</protein>
<name>A0A0E1VWF2_BURPE</name>
<dbReference type="EMBL" id="CM000833">
    <property type="protein sequence ID" value="EET05260.1"/>
    <property type="molecule type" value="Genomic_DNA"/>
</dbReference>